<name>A0A6J3M6R1_9PEZI</name>
<accession>A0A6J3M6R1</accession>
<dbReference type="SUPFAM" id="SSF57667">
    <property type="entry name" value="beta-beta-alpha zinc fingers"/>
    <property type="match status" value="1"/>
</dbReference>
<evidence type="ECO:0008006" key="3">
    <source>
        <dbReference type="Google" id="ProtNLM"/>
    </source>
</evidence>
<feature type="non-terminal residue" evidence="2">
    <location>
        <position position="55"/>
    </location>
</feature>
<organism evidence="2">
    <name type="scientific">Dissoconium aciculare CBS 342.82</name>
    <dbReference type="NCBI Taxonomy" id="1314786"/>
    <lineage>
        <taxon>Eukaryota</taxon>
        <taxon>Fungi</taxon>
        <taxon>Dikarya</taxon>
        <taxon>Ascomycota</taxon>
        <taxon>Pezizomycotina</taxon>
        <taxon>Dothideomycetes</taxon>
        <taxon>Dothideomycetidae</taxon>
        <taxon>Mycosphaerellales</taxon>
        <taxon>Dissoconiaceae</taxon>
        <taxon>Dissoconium</taxon>
    </lineage>
</organism>
<reference evidence="2" key="3">
    <citation type="submission" date="2025-08" db="UniProtKB">
        <authorList>
            <consortium name="RefSeq"/>
        </authorList>
    </citation>
    <scope>IDENTIFICATION</scope>
    <source>
        <strain evidence="2">CBS 342.82</strain>
    </source>
</reference>
<dbReference type="Proteomes" id="UP000504637">
    <property type="component" value="Unplaced"/>
</dbReference>
<dbReference type="GeneID" id="54358435"/>
<dbReference type="OrthoDB" id="5366256at2759"/>
<proteinExistence type="predicted"/>
<gene>
    <name evidence="2" type="ORF">K489DRAFT_309327</name>
</gene>
<reference evidence="2" key="1">
    <citation type="submission" date="2020-01" db="EMBL/GenBank/DDBJ databases">
        <authorList>
            <consortium name="DOE Joint Genome Institute"/>
            <person name="Haridas S."/>
            <person name="Albert R."/>
            <person name="Binder M."/>
            <person name="Bloem J."/>
            <person name="Labutti K."/>
            <person name="Salamov A."/>
            <person name="Andreopoulos B."/>
            <person name="Baker S.E."/>
            <person name="Barry K."/>
            <person name="Bills G."/>
            <person name="Bluhm B.H."/>
            <person name="Cannon C."/>
            <person name="Castanera R."/>
            <person name="Culley D.E."/>
            <person name="Daum C."/>
            <person name="Ezra D."/>
            <person name="Gonzalez J.B."/>
            <person name="Henrissat B."/>
            <person name="Kuo A."/>
            <person name="Liang C."/>
            <person name="Lipzen A."/>
            <person name="Lutzoni F."/>
            <person name="Magnuson J."/>
            <person name="Mondo S."/>
            <person name="Nolan M."/>
            <person name="Ohm R."/>
            <person name="Pangilinan J."/>
            <person name="Park H.-J."/>
            <person name="Ramirez L."/>
            <person name="Alfaro M."/>
            <person name="Sun H."/>
            <person name="Tritt A."/>
            <person name="Yoshinaga Y."/>
            <person name="Zwiers L.-H."/>
            <person name="Turgeon B.G."/>
            <person name="Goodwin S.B."/>
            <person name="Spatafora J.W."/>
            <person name="Crous P.W."/>
            <person name="Grigoriev I.V."/>
        </authorList>
    </citation>
    <scope>NUCLEOTIDE SEQUENCE</scope>
    <source>
        <strain evidence="2">CBS 342.82</strain>
    </source>
</reference>
<dbReference type="AlphaFoldDB" id="A0A6J3M6R1"/>
<feature type="non-terminal residue" evidence="2">
    <location>
        <position position="1"/>
    </location>
</feature>
<reference evidence="2" key="2">
    <citation type="submission" date="2020-04" db="EMBL/GenBank/DDBJ databases">
        <authorList>
            <consortium name="NCBI Genome Project"/>
        </authorList>
    </citation>
    <scope>NUCLEOTIDE SEQUENCE</scope>
    <source>
        <strain evidence="2">CBS 342.82</strain>
    </source>
</reference>
<dbReference type="RefSeq" id="XP_033460240.1">
    <property type="nucleotide sequence ID" value="XM_033600635.1"/>
</dbReference>
<dbReference type="InterPro" id="IPR036236">
    <property type="entry name" value="Znf_C2H2_sf"/>
</dbReference>
<evidence type="ECO:0000313" key="2">
    <source>
        <dbReference type="RefSeq" id="XP_033460240.1"/>
    </source>
</evidence>
<evidence type="ECO:0000313" key="1">
    <source>
        <dbReference type="Proteomes" id="UP000504637"/>
    </source>
</evidence>
<keyword evidence="1" id="KW-1185">Reference proteome</keyword>
<dbReference type="Gene3D" id="3.30.160.60">
    <property type="entry name" value="Classic Zinc Finger"/>
    <property type="match status" value="1"/>
</dbReference>
<sequence length="55" mass="6276">QCFEHGCNGQIFSSRENYLRHVREKSGKGAAQCLMCGMIFTRRSNRDSHVLQGKC</sequence>
<protein>
    <recommendedName>
        <fullName evidence="3">C2H2-type domain-containing protein</fullName>
    </recommendedName>
</protein>